<dbReference type="EC" id="1.-.-.-" evidence="2"/>
<dbReference type="GO" id="GO:0016491">
    <property type="term" value="F:oxidoreductase activity"/>
    <property type="evidence" value="ECO:0007669"/>
    <property type="project" value="UniProtKB-KW"/>
</dbReference>
<keyword evidence="3" id="KW-1185">Reference proteome</keyword>
<dbReference type="PANTHER" id="PTHR43741">
    <property type="entry name" value="FMN-DEPENDENT NADH-AZOREDUCTASE 1"/>
    <property type="match status" value="1"/>
</dbReference>
<dbReference type="RefSeq" id="WP_284131361.1">
    <property type="nucleotide sequence ID" value="NZ_JASKYM010000001.1"/>
</dbReference>
<dbReference type="InterPro" id="IPR005025">
    <property type="entry name" value="FMN_Rdtase-like_dom"/>
</dbReference>
<dbReference type="InterPro" id="IPR050104">
    <property type="entry name" value="FMN-dep_NADH:Q_OxRdtase_AzoR1"/>
</dbReference>
<dbReference type="SUPFAM" id="SSF52218">
    <property type="entry name" value="Flavoproteins"/>
    <property type="match status" value="1"/>
</dbReference>
<protein>
    <submittedName>
        <fullName evidence="2">NAD(P)H-dependent oxidoreductase</fullName>
        <ecNumber evidence="2">1.-.-.-</ecNumber>
    </submittedName>
</protein>
<evidence type="ECO:0000313" key="2">
    <source>
        <dbReference type="EMBL" id="MDK2562381.1"/>
    </source>
</evidence>
<dbReference type="Pfam" id="PF03358">
    <property type="entry name" value="FMN_red"/>
    <property type="match status" value="1"/>
</dbReference>
<comment type="caution">
    <text evidence="2">The sequence shown here is derived from an EMBL/GenBank/DDBJ whole genome shotgun (WGS) entry which is preliminary data.</text>
</comment>
<dbReference type="InterPro" id="IPR029039">
    <property type="entry name" value="Flavoprotein-like_sf"/>
</dbReference>
<name>A0ABT7E634_9FIRM</name>
<reference evidence="2 3" key="1">
    <citation type="submission" date="2023-05" db="EMBL/GenBank/DDBJ databases">
        <title>Rombocin, a short stable natural nisin variant, displays selective antimicrobial activity against Listeria monocytogenes and employs dual mode of action to kill target bacterial strains.</title>
        <authorList>
            <person name="Wambui J."/>
            <person name="Stephan R."/>
            <person name="Kuipers O.P."/>
        </authorList>
    </citation>
    <scope>NUCLEOTIDE SEQUENCE [LARGE SCALE GENOMIC DNA]</scope>
    <source>
        <strain evidence="2 3">RC002</strain>
    </source>
</reference>
<feature type="domain" description="NADPH-dependent FMN reductase-like" evidence="1">
    <location>
        <begin position="1"/>
        <end position="149"/>
    </location>
</feature>
<sequence>MKITVIHGQLHKGSSYHITNQIINKILSDDKEVYEYFMPSDTPKFCVGCYKCFNESEDDCPQAKKVQKIVRSMELSDIVVIDSPTYCYAMTGQLKTFFDHLGYMWLSHRPKEAMFNKVGIVVSTASGAGANKVTKALAQQMFWMGISNVIQYSKSVNASSWETVTDKIKGPIAKDTSKISIKAKAKVGKASPNFRLKFMFTIMRMMQKSNDWNMVDKNYWEENGWLDKKRPW</sequence>
<keyword evidence="2" id="KW-0560">Oxidoreductase</keyword>
<evidence type="ECO:0000259" key="1">
    <source>
        <dbReference type="Pfam" id="PF03358"/>
    </source>
</evidence>
<dbReference type="EMBL" id="JASKYM010000001">
    <property type="protein sequence ID" value="MDK2562381.1"/>
    <property type="molecule type" value="Genomic_DNA"/>
</dbReference>
<evidence type="ECO:0000313" key="3">
    <source>
        <dbReference type="Proteomes" id="UP001301012"/>
    </source>
</evidence>
<proteinExistence type="predicted"/>
<dbReference type="Proteomes" id="UP001301012">
    <property type="component" value="Unassembled WGS sequence"/>
</dbReference>
<accession>A0ABT7E634</accession>
<gene>
    <name evidence="2" type="ORF">QOZ84_02380</name>
</gene>
<dbReference type="Gene3D" id="3.40.50.360">
    <property type="match status" value="1"/>
</dbReference>
<organism evidence="2 3">
    <name type="scientific">Romboutsia sedimentorum</name>
    <dbReference type="NCBI Taxonomy" id="1368474"/>
    <lineage>
        <taxon>Bacteria</taxon>
        <taxon>Bacillati</taxon>
        <taxon>Bacillota</taxon>
        <taxon>Clostridia</taxon>
        <taxon>Peptostreptococcales</taxon>
        <taxon>Peptostreptococcaceae</taxon>
        <taxon>Romboutsia</taxon>
    </lineage>
</organism>
<dbReference type="PANTHER" id="PTHR43741:SF4">
    <property type="entry name" value="FMN-DEPENDENT NADH:QUINONE OXIDOREDUCTASE"/>
    <property type="match status" value="1"/>
</dbReference>